<dbReference type="PROSITE" id="PS51891">
    <property type="entry name" value="CENP_V_GFA"/>
    <property type="match status" value="1"/>
</dbReference>
<protein>
    <submittedName>
        <fullName evidence="5">Mss4-like protein</fullName>
    </submittedName>
</protein>
<evidence type="ECO:0000259" key="4">
    <source>
        <dbReference type="PROSITE" id="PS51891"/>
    </source>
</evidence>
<evidence type="ECO:0000313" key="6">
    <source>
        <dbReference type="Proteomes" id="UP001610335"/>
    </source>
</evidence>
<evidence type="ECO:0000313" key="5">
    <source>
        <dbReference type="EMBL" id="KAL2832511.1"/>
    </source>
</evidence>
<gene>
    <name evidence="5" type="ORF">BDW59DRAFT_139363</name>
</gene>
<dbReference type="InterPro" id="IPR006913">
    <property type="entry name" value="CENP-V/GFA"/>
</dbReference>
<comment type="similarity">
    <text evidence="1">Belongs to the Gfa family.</text>
</comment>
<name>A0ABR4IXZ0_9EURO</name>
<evidence type="ECO:0000256" key="2">
    <source>
        <dbReference type="ARBA" id="ARBA00022723"/>
    </source>
</evidence>
<dbReference type="Pfam" id="PF04828">
    <property type="entry name" value="GFA"/>
    <property type="match status" value="1"/>
</dbReference>
<dbReference type="PANTHER" id="PTHR28620:SF1">
    <property type="entry name" value="CENP-V_GFA DOMAIN-CONTAINING PROTEIN"/>
    <property type="match status" value="1"/>
</dbReference>
<comment type="caution">
    <text evidence="5">The sequence shown here is derived from an EMBL/GenBank/DDBJ whole genome shotgun (WGS) entry which is preliminary data.</text>
</comment>
<keyword evidence="3" id="KW-0862">Zinc</keyword>
<reference evidence="5 6" key="1">
    <citation type="submission" date="2024-07" db="EMBL/GenBank/DDBJ databases">
        <title>Section-level genome sequencing and comparative genomics of Aspergillus sections Usti and Cavernicolus.</title>
        <authorList>
            <consortium name="Lawrence Berkeley National Laboratory"/>
            <person name="Nybo J.L."/>
            <person name="Vesth T.C."/>
            <person name="Theobald S."/>
            <person name="Frisvad J.C."/>
            <person name="Larsen T.O."/>
            <person name="Kjaerboelling I."/>
            <person name="Rothschild-Mancinelli K."/>
            <person name="Lyhne E.K."/>
            <person name="Kogle M.E."/>
            <person name="Barry K."/>
            <person name="Clum A."/>
            <person name="Na H."/>
            <person name="Ledsgaard L."/>
            <person name="Lin J."/>
            <person name="Lipzen A."/>
            <person name="Kuo A."/>
            <person name="Riley R."/>
            <person name="Mondo S."/>
            <person name="LaButti K."/>
            <person name="Haridas S."/>
            <person name="Pangalinan J."/>
            <person name="Salamov A.A."/>
            <person name="Simmons B.A."/>
            <person name="Magnuson J.K."/>
            <person name="Chen J."/>
            <person name="Drula E."/>
            <person name="Henrissat B."/>
            <person name="Wiebenga A."/>
            <person name="Lubbers R.J."/>
            <person name="Gomes A.C."/>
            <person name="Makela M.R."/>
            <person name="Stajich J."/>
            <person name="Grigoriev I.V."/>
            <person name="Mortensen U.H."/>
            <person name="De vries R.P."/>
            <person name="Baker S.E."/>
            <person name="Andersen M.R."/>
        </authorList>
    </citation>
    <scope>NUCLEOTIDE SEQUENCE [LARGE SCALE GENOMIC DNA]</scope>
    <source>
        <strain evidence="5 6">CBS 600.67</strain>
    </source>
</reference>
<accession>A0ABR4IXZ0</accession>
<dbReference type="InterPro" id="IPR011057">
    <property type="entry name" value="Mss4-like_sf"/>
</dbReference>
<sequence>MTSYQGICHCGTVKFSFTLPTPITEMEVVRCNCSICTQNGYLMVYPKPSEISFDHPEDAVTAYRFASKKFPHYFCATCGSSLYARGPEETGLVAVNVRAVEGVDLETLKLKAMDGRSM</sequence>
<evidence type="ECO:0000256" key="3">
    <source>
        <dbReference type="ARBA" id="ARBA00022833"/>
    </source>
</evidence>
<keyword evidence="2" id="KW-0479">Metal-binding</keyword>
<dbReference type="SUPFAM" id="SSF51316">
    <property type="entry name" value="Mss4-like"/>
    <property type="match status" value="1"/>
</dbReference>
<dbReference type="Gene3D" id="2.170.150.70">
    <property type="match status" value="1"/>
</dbReference>
<dbReference type="PANTHER" id="PTHR28620">
    <property type="entry name" value="CENTROMERE PROTEIN V"/>
    <property type="match status" value="1"/>
</dbReference>
<proteinExistence type="inferred from homology"/>
<dbReference type="Proteomes" id="UP001610335">
    <property type="component" value="Unassembled WGS sequence"/>
</dbReference>
<organism evidence="5 6">
    <name type="scientific">Aspergillus cavernicola</name>
    <dbReference type="NCBI Taxonomy" id="176166"/>
    <lineage>
        <taxon>Eukaryota</taxon>
        <taxon>Fungi</taxon>
        <taxon>Dikarya</taxon>
        <taxon>Ascomycota</taxon>
        <taxon>Pezizomycotina</taxon>
        <taxon>Eurotiomycetes</taxon>
        <taxon>Eurotiomycetidae</taxon>
        <taxon>Eurotiales</taxon>
        <taxon>Aspergillaceae</taxon>
        <taxon>Aspergillus</taxon>
        <taxon>Aspergillus subgen. Nidulantes</taxon>
    </lineage>
</organism>
<feature type="domain" description="CENP-V/GFA" evidence="4">
    <location>
        <begin position="4"/>
        <end position="118"/>
    </location>
</feature>
<evidence type="ECO:0000256" key="1">
    <source>
        <dbReference type="ARBA" id="ARBA00005495"/>
    </source>
</evidence>
<dbReference type="EMBL" id="JBFXLS010000006">
    <property type="protein sequence ID" value="KAL2832511.1"/>
    <property type="molecule type" value="Genomic_DNA"/>
</dbReference>
<dbReference type="InterPro" id="IPR052355">
    <property type="entry name" value="CENP-V-like"/>
</dbReference>
<keyword evidence="6" id="KW-1185">Reference proteome</keyword>